<reference evidence="6 7" key="2">
    <citation type="journal article" date="2012" name="Stand. Genomic Sci.">
        <title>Complete genome sequence of the sulfate-reducing firmicute Desulfotomaculum ruminis type strain (DL(T)).</title>
        <authorList>
            <person name="Spring S."/>
            <person name="Visser M."/>
            <person name="Lu M."/>
            <person name="Copeland A."/>
            <person name="Lapidus A."/>
            <person name="Lucas S."/>
            <person name="Cheng J.F."/>
            <person name="Han C."/>
            <person name="Tapia R."/>
            <person name="Goodwin L.A."/>
            <person name="Pitluck S."/>
            <person name="Ivanova N."/>
            <person name="Land M."/>
            <person name="Hauser L."/>
            <person name="Larimer F."/>
            <person name="Rohde M."/>
            <person name="Goker M."/>
            <person name="Detter J.C."/>
            <person name="Kyrpides N.C."/>
            <person name="Woyke T."/>
            <person name="Schaap P.J."/>
            <person name="Plugge C.M."/>
            <person name="Muyzer G."/>
            <person name="Kuever J."/>
            <person name="Pereira I.A."/>
            <person name="Parshina S.N."/>
            <person name="Bernier-Latmani R."/>
            <person name="Stams A.J."/>
            <person name="Klenk H.P."/>
        </authorList>
    </citation>
    <scope>NUCLEOTIDE SEQUENCE [LARGE SCALE GENOMIC DNA]</scope>
    <source>
        <strain evidence="7">ATCC 23193 / DSM 2154 / NCIB 8452 / DL</strain>
    </source>
</reference>
<dbReference type="InterPro" id="IPR036188">
    <property type="entry name" value="FAD/NAD-bd_sf"/>
</dbReference>
<dbReference type="Pfam" id="PF03486">
    <property type="entry name" value="HI0933_like"/>
    <property type="match status" value="1"/>
</dbReference>
<dbReference type="InterPro" id="IPR055178">
    <property type="entry name" value="RsdA/BaiN/AoA(So)-like_dom"/>
</dbReference>
<dbReference type="SUPFAM" id="SSF160996">
    <property type="entry name" value="HI0933 insert domain-like"/>
    <property type="match status" value="1"/>
</dbReference>
<dbReference type="RefSeq" id="WP_013842591.1">
    <property type="nucleotide sequence ID" value="NC_015589.1"/>
</dbReference>
<dbReference type="PANTHER" id="PTHR42887">
    <property type="entry name" value="OS12G0638800 PROTEIN"/>
    <property type="match status" value="1"/>
</dbReference>
<accession>F6DQE1</accession>
<dbReference type="STRING" id="696281.Desru_2608"/>
<dbReference type="Gene3D" id="2.40.30.10">
    <property type="entry name" value="Translation factors"/>
    <property type="match status" value="1"/>
</dbReference>
<dbReference type="PRINTS" id="PR00368">
    <property type="entry name" value="FADPNR"/>
</dbReference>
<dbReference type="PANTHER" id="PTHR42887:SF2">
    <property type="entry name" value="OS12G0638800 PROTEIN"/>
    <property type="match status" value="1"/>
</dbReference>
<keyword evidence="7" id="KW-1185">Reference proteome</keyword>
<evidence type="ECO:0000313" key="7">
    <source>
        <dbReference type="Proteomes" id="UP000009234"/>
    </source>
</evidence>
<name>F6DQE1_DESRL</name>
<dbReference type="EMBL" id="CP002780">
    <property type="protein sequence ID" value="AEG60835.1"/>
    <property type="molecule type" value="Genomic_DNA"/>
</dbReference>
<dbReference type="PRINTS" id="PR00411">
    <property type="entry name" value="PNDRDTASEI"/>
</dbReference>
<dbReference type="KEGG" id="dru:Desru_2608"/>
<evidence type="ECO:0000259" key="5">
    <source>
        <dbReference type="Pfam" id="PF22780"/>
    </source>
</evidence>
<proteinExistence type="predicted"/>
<dbReference type="HOGENOM" id="CLU_025174_3_1_9"/>
<organism evidence="6 7">
    <name type="scientific">Desulforamulus ruminis (strain ATCC 23193 / DSM 2154 / NCIMB 8452 / DL)</name>
    <name type="common">Desulfotomaculum ruminis</name>
    <dbReference type="NCBI Taxonomy" id="696281"/>
    <lineage>
        <taxon>Bacteria</taxon>
        <taxon>Bacillati</taxon>
        <taxon>Bacillota</taxon>
        <taxon>Clostridia</taxon>
        <taxon>Eubacteriales</taxon>
        <taxon>Peptococcaceae</taxon>
        <taxon>Desulforamulus</taxon>
    </lineage>
</organism>
<evidence type="ECO:0000256" key="1">
    <source>
        <dbReference type="ARBA" id="ARBA00001974"/>
    </source>
</evidence>
<feature type="domain" description="RsdA/BaiN/AoA(So)-like insert" evidence="5">
    <location>
        <begin position="194"/>
        <end position="354"/>
    </location>
</feature>
<dbReference type="eggNOG" id="COG2081">
    <property type="taxonomic scope" value="Bacteria"/>
</dbReference>
<dbReference type="InterPro" id="IPR004792">
    <property type="entry name" value="BaiN-like"/>
</dbReference>
<protein>
    <submittedName>
        <fullName evidence="6">HI0933 family protein</fullName>
    </submittedName>
</protein>
<dbReference type="InterPro" id="IPR057661">
    <property type="entry name" value="RsdA/BaiN/AoA(So)_Rossmann"/>
</dbReference>
<evidence type="ECO:0000259" key="4">
    <source>
        <dbReference type="Pfam" id="PF03486"/>
    </source>
</evidence>
<evidence type="ECO:0000256" key="3">
    <source>
        <dbReference type="ARBA" id="ARBA00022827"/>
    </source>
</evidence>
<gene>
    <name evidence="6" type="ordered locus">Desru_2608</name>
</gene>
<sequence length="414" mass="45216">MSKDKPLKIVIVGGGAAGMLSAITAAAKGARVTLLEKNQRIGKKLLATGNGRCNLTNIHMHLSHFHGRNPKFAYSALNRFNQDQTIQFFERLGVCHKIEDGGKVFPFSNQASSVLDVLRYELDWRGVEVMVDSEVKDIRQEKQGFVLTLKGKEPLRADRVILTTGGKAAPNLGTTGSGYLLAEKLGHKIVDPFPSLVQLKLAEPFLKQIMGVKFEGAAEIIVNNKTLARSAGEILFTDYGISGPAIFQLSRTAAQQLKGQEPVWVKVSLVNHLPEDELRQYLAKRFAEGPQKNLLFSLVGFIHKKLIPALLKQAGLQDVNKKAADLAPEEKEKIAVILQDWRFQVTATNTWTAAQATAGGIETGEIHPQTMESKLVPGLFFAGEIIDIDGDCGGYNLQWAWSSGYVAGTSAAAW</sequence>
<dbReference type="AlphaFoldDB" id="F6DQE1"/>
<keyword evidence="3" id="KW-0274">FAD</keyword>
<dbReference type="Proteomes" id="UP000009234">
    <property type="component" value="Chromosome"/>
</dbReference>
<reference evidence="7" key="1">
    <citation type="submission" date="2011-05" db="EMBL/GenBank/DDBJ databases">
        <title>Complete sequence of Desulfotomaculum ruminis DSM 2154.</title>
        <authorList>
            <person name="Lucas S."/>
            <person name="Copeland A."/>
            <person name="Lapidus A."/>
            <person name="Cheng J.-F."/>
            <person name="Goodwin L."/>
            <person name="Pitluck S."/>
            <person name="Lu M."/>
            <person name="Detter J.C."/>
            <person name="Han C."/>
            <person name="Tapia R."/>
            <person name="Land M."/>
            <person name="Hauser L."/>
            <person name="Kyrpides N."/>
            <person name="Ivanova N."/>
            <person name="Mikhailova N."/>
            <person name="Pagani I."/>
            <person name="Stams A.J.M."/>
            <person name="Plugge C.M."/>
            <person name="Muyzer G."/>
            <person name="Kuever J."/>
            <person name="Parshina S.N."/>
            <person name="Ivanova A.E."/>
            <person name="Nazina T.N."/>
            <person name="Brambilla E."/>
            <person name="Spring S."/>
            <person name="Klenk H.-P."/>
            <person name="Woyke T."/>
        </authorList>
    </citation>
    <scope>NUCLEOTIDE SEQUENCE [LARGE SCALE GENOMIC DNA]</scope>
    <source>
        <strain evidence="7">ATCC 23193 / DSM 2154 / NCIB 8452 / DL</strain>
    </source>
</reference>
<dbReference type="Gene3D" id="1.10.8.260">
    <property type="entry name" value="HI0933 insert domain-like"/>
    <property type="match status" value="1"/>
</dbReference>
<comment type="cofactor">
    <cofactor evidence="1">
        <name>FAD</name>
        <dbReference type="ChEBI" id="CHEBI:57692"/>
    </cofactor>
</comment>
<keyword evidence="2" id="KW-0285">Flavoprotein</keyword>
<evidence type="ECO:0000313" key="6">
    <source>
        <dbReference type="EMBL" id="AEG60835.1"/>
    </source>
</evidence>
<dbReference type="SUPFAM" id="SSF51905">
    <property type="entry name" value="FAD/NAD(P)-binding domain"/>
    <property type="match status" value="1"/>
</dbReference>
<dbReference type="NCBIfam" id="TIGR00275">
    <property type="entry name" value="aminoacetone oxidase family FAD-binding enzyme"/>
    <property type="match status" value="1"/>
</dbReference>
<dbReference type="Pfam" id="PF22780">
    <property type="entry name" value="HI0933_like_1st"/>
    <property type="match status" value="1"/>
</dbReference>
<dbReference type="Gene3D" id="3.50.50.60">
    <property type="entry name" value="FAD/NAD(P)-binding domain"/>
    <property type="match status" value="1"/>
</dbReference>
<feature type="domain" description="RsdA/BaiN/AoA(So)-like Rossmann fold-like" evidence="4">
    <location>
        <begin position="8"/>
        <end position="409"/>
    </location>
</feature>
<evidence type="ECO:0000256" key="2">
    <source>
        <dbReference type="ARBA" id="ARBA00022630"/>
    </source>
</evidence>
<dbReference type="InterPro" id="IPR023166">
    <property type="entry name" value="BaiN-like_dom_sf"/>
</dbReference>